<dbReference type="InterPro" id="IPR004993">
    <property type="entry name" value="GH3"/>
</dbReference>
<sequence>MMGGLVCFLANSAMLGMYRKAHRDFRYIRDVEKVQQEKLLGILARNAGTDFGRAHGFAKIRDMEGYRERVPLRDYGDFEPWLARIRAGEQNVLTAEKVLLLEPTSGSTSGTKLIPYTQGLREEFQQGLKPWIYDLYTAPGLEGMRWGKSYWSVTPAATGRRRTQGGVPIGFEEDRAYFGRLEQWLLGLVLAAPGSLGREEDMDAFLGRTARTLAGSGNLTFLSVWNPTYLELLLDRVEAEGLGSPQTLWKRLAAVSCWADAQAAGPARSLKERLPGVAFQPKGLLATEGFVSFPVWGERGAALSVRSHFFEFELEDGSVLPAHRLERGCRGSVVLTTSGGLYRYRLKDEVEVTGFLGRIPLLRFLGRKGRVSDLFGEKLAEGFVGEVLGRLDLPQGLAFLAPEGDRYVLYSGGSPDPEVLDMALRENFHYDYCRRLGQLKAPAVYRLERDAAREYLEACVARGQRLGDVKPPLLQLEGGWHKVLKGGFL</sequence>
<gene>
    <name evidence="2" type="ORF">GXN74_12560</name>
</gene>
<protein>
    <submittedName>
        <fullName evidence="2">GH3 auxin-responsive promoter family protein</fullName>
    </submittedName>
</protein>
<accession>A0A7X5KN76</accession>
<dbReference type="RefSeq" id="WP_162371291.1">
    <property type="nucleotide sequence ID" value="NZ_JAAEEH010000045.1"/>
</dbReference>
<dbReference type="PANTHER" id="PTHR31901:SF9">
    <property type="entry name" value="GH3 DOMAIN-CONTAINING PROTEIN"/>
    <property type="match status" value="1"/>
</dbReference>
<dbReference type="AlphaFoldDB" id="A0A7X5KN76"/>
<dbReference type="InterPro" id="IPR055377">
    <property type="entry name" value="GH3_M"/>
</dbReference>
<feature type="domain" description="GH3 middle" evidence="1">
    <location>
        <begin position="304"/>
        <end position="367"/>
    </location>
</feature>
<dbReference type="Proteomes" id="UP000461585">
    <property type="component" value="Unassembled WGS sequence"/>
</dbReference>
<dbReference type="GO" id="GO:0016881">
    <property type="term" value="F:acid-amino acid ligase activity"/>
    <property type="evidence" value="ECO:0007669"/>
    <property type="project" value="TreeGrafter"/>
</dbReference>
<dbReference type="Pfam" id="PF03321">
    <property type="entry name" value="GH3"/>
    <property type="match status" value="1"/>
</dbReference>
<evidence type="ECO:0000259" key="1">
    <source>
        <dbReference type="Pfam" id="PF23571"/>
    </source>
</evidence>
<dbReference type="EMBL" id="JAAEEH010000045">
    <property type="protein sequence ID" value="NDL68569.1"/>
    <property type="molecule type" value="Genomic_DNA"/>
</dbReference>
<dbReference type="Pfam" id="PF23571">
    <property type="entry name" value="GH3_M"/>
    <property type="match status" value="1"/>
</dbReference>
<dbReference type="GO" id="GO:0005737">
    <property type="term" value="C:cytoplasm"/>
    <property type="evidence" value="ECO:0007669"/>
    <property type="project" value="TreeGrafter"/>
</dbReference>
<proteinExistence type="predicted"/>
<comment type="caution">
    <text evidence="2">The sequence shown here is derived from an EMBL/GenBank/DDBJ whole genome shotgun (WGS) entry which is preliminary data.</text>
</comment>
<evidence type="ECO:0000313" key="2">
    <source>
        <dbReference type="EMBL" id="NDL68569.1"/>
    </source>
</evidence>
<dbReference type="PANTHER" id="PTHR31901">
    <property type="entry name" value="GH3 DOMAIN-CONTAINING PROTEIN"/>
    <property type="match status" value="1"/>
</dbReference>
<reference evidence="2 3" key="1">
    <citation type="submission" date="2020-01" db="EMBL/GenBank/DDBJ databases">
        <title>Anaeroalcalibacter tamaniensis gen. nov., sp. nov., moderately halophilic strictly anaerobic fermenter bacterium from mud volcano of Taman peninsula.</title>
        <authorList>
            <person name="Frolova A."/>
            <person name="Merkel A.Y."/>
            <person name="Slobodkin A.I."/>
        </authorList>
    </citation>
    <scope>NUCLEOTIDE SEQUENCE [LARGE SCALE GENOMIC DNA]</scope>
    <source>
        <strain evidence="2 3">F-3ap</strain>
    </source>
</reference>
<organism evidence="2 3">
    <name type="scientific">Anaerotalea alkaliphila</name>
    <dbReference type="NCBI Taxonomy" id="2662126"/>
    <lineage>
        <taxon>Bacteria</taxon>
        <taxon>Bacillati</taxon>
        <taxon>Bacillota</taxon>
        <taxon>Clostridia</taxon>
        <taxon>Eubacteriales</taxon>
        <taxon>Anaerotalea</taxon>
    </lineage>
</organism>
<evidence type="ECO:0000313" key="3">
    <source>
        <dbReference type="Proteomes" id="UP000461585"/>
    </source>
</evidence>
<name>A0A7X5KN76_9FIRM</name>
<keyword evidence="3" id="KW-1185">Reference proteome</keyword>